<dbReference type="Pfam" id="PF14219">
    <property type="entry name" value="DUF4328"/>
    <property type="match status" value="1"/>
</dbReference>
<feature type="transmembrane region" description="Helical" evidence="1">
    <location>
        <begin position="182"/>
        <end position="198"/>
    </location>
</feature>
<proteinExistence type="predicted"/>
<sequence length="307" mass="33136">MWRVSGVAPRWTTLDRITYGAPATPPSRAEFPWGDFHIMKCVKCGLAPATSYDSQCDDCAGWTREPLPWPESSPAQYSGYATYKDPGGLAMAVIVLLACGIAVDLLALLASANQVSVANALLSNPFGVSAARRDASDGLNAIAALLQIVALAATAVLFVIWFYRVRVNAEYFGPNSQRKGRGWAIGAWFVPVASLWFPKQMADDMWDASAPSLPDGGRPQVSHGLLNGWWTLWISSLIIGRFVDRFFTDTDTAEGIHDAGVASMVSDVVSISAAVLAILVVRKLSDRQRAKMHYGQMALYAPAGDPL</sequence>
<keyword evidence="1" id="KW-0812">Transmembrane</keyword>
<dbReference type="InterPro" id="IPR025565">
    <property type="entry name" value="DUF4328"/>
</dbReference>
<organism evidence="3 4">
    <name type="scientific">Streptomyces fildesensis</name>
    <dbReference type="NCBI Taxonomy" id="375757"/>
    <lineage>
        <taxon>Bacteria</taxon>
        <taxon>Bacillati</taxon>
        <taxon>Actinomycetota</taxon>
        <taxon>Actinomycetes</taxon>
        <taxon>Kitasatosporales</taxon>
        <taxon>Streptomycetaceae</taxon>
        <taxon>Streptomyces</taxon>
    </lineage>
</organism>
<evidence type="ECO:0000259" key="2">
    <source>
        <dbReference type="Pfam" id="PF14219"/>
    </source>
</evidence>
<accession>A0ABW8CJ99</accession>
<gene>
    <name evidence="3" type="ORF">ACIGXA_39080</name>
</gene>
<evidence type="ECO:0000256" key="1">
    <source>
        <dbReference type="SAM" id="Phobius"/>
    </source>
</evidence>
<comment type="caution">
    <text evidence="3">The sequence shown here is derived from an EMBL/GenBank/DDBJ whole genome shotgun (WGS) entry which is preliminary data.</text>
</comment>
<evidence type="ECO:0000313" key="3">
    <source>
        <dbReference type="EMBL" id="MFI9106522.1"/>
    </source>
</evidence>
<name>A0ABW8CJ99_9ACTN</name>
<feature type="transmembrane region" description="Helical" evidence="1">
    <location>
        <begin position="141"/>
        <end position="162"/>
    </location>
</feature>
<evidence type="ECO:0000313" key="4">
    <source>
        <dbReference type="Proteomes" id="UP001614394"/>
    </source>
</evidence>
<keyword evidence="1" id="KW-1133">Transmembrane helix</keyword>
<dbReference type="EMBL" id="JBITYG010000019">
    <property type="protein sequence ID" value="MFI9106522.1"/>
    <property type="molecule type" value="Genomic_DNA"/>
</dbReference>
<dbReference type="RefSeq" id="WP_399658097.1">
    <property type="nucleotide sequence ID" value="NZ_JBITYG010000019.1"/>
</dbReference>
<feature type="transmembrane region" description="Helical" evidence="1">
    <location>
        <begin position="89"/>
        <end position="112"/>
    </location>
</feature>
<protein>
    <submittedName>
        <fullName evidence="3">DUF4328 domain-containing protein</fullName>
    </submittedName>
</protein>
<dbReference type="Proteomes" id="UP001614394">
    <property type="component" value="Unassembled WGS sequence"/>
</dbReference>
<reference evidence="3 4" key="1">
    <citation type="submission" date="2024-10" db="EMBL/GenBank/DDBJ databases">
        <title>The Natural Products Discovery Center: Release of the First 8490 Sequenced Strains for Exploring Actinobacteria Biosynthetic Diversity.</title>
        <authorList>
            <person name="Kalkreuter E."/>
            <person name="Kautsar S.A."/>
            <person name="Yang D."/>
            <person name="Bader C.D."/>
            <person name="Teijaro C.N."/>
            <person name="Fluegel L."/>
            <person name="Davis C.M."/>
            <person name="Simpson J.R."/>
            <person name="Lauterbach L."/>
            <person name="Steele A.D."/>
            <person name="Gui C."/>
            <person name="Meng S."/>
            <person name="Li G."/>
            <person name="Viehrig K."/>
            <person name="Ye F."/>
            <person name="Su P."/>
            <person name="Kiefer A.F."/>
            <person name="Nichols A."/>
            <person name="Cepeda A.J."/>
            <person name="Yan W."/>
            <person name="Fan B."/>
            <person name="Jiang Y."/>
            <person name="Adhikari A."/>
            <person name="Zheng C.-J."/>
            <person name="Schuster L."/>
            <person name="Cowan T.M."/>
            <person name="Smanski M.J."/>
            <person name="Chevrette M.G."/>
            <person name="De Carvalho L.P.S."/>
            <person name="Shen B."/>
        </authorList>
    </citation>
    <scope>NUCLEOTIDE SEQUENCE [LARGE SCALE GENOMIC DNA]</scope>
    <source>
        <strain evidence="3 4">NPDC053399</strain>
    </source>
</reference>
<feature type="domain" description="DUF4328" evidence="2">
    <location>
        <begin position="128"/>
        <end position="285"/>
    </location>
</feature>
<feature type="transmembrane region" description="Helical" evidence="1">
    <location>
        <begin position="261"/>
        <end position="281"/>
    </location>
</feature>
<keyword evidence="4" id="KW-1185">Reference proteome</keyword>
<keyword evidence="1" id="KW-0472">Membrane</keyword>